<keyword evidence="3" id="KW-1185">Reference proteome</keyword>
<evidence type="ECO:0000313" key="3">
    <source>
        <dbReference type="Proteomes" id="UP000305760"/>
    </source>
</evidence>
<keyword evidence="1" id="KW-0732">Signal</keyword>
<dbReference type="Proteomes" id="UP000305760">
    <property type="component" value="Unassembled WGS sequence"/>
</dbReference>
<dbReference type="Pfam" id="PF11205">
    <property type="entry name" value="DUF2987"/>
    <property type="match status" value="1"/>
</dbReference>
<reference evidence="2 3" key="1">
    <citation type="submission" date="2019-03" db="EMBL/GenBank/DDBJ databases">
        <title>Arenimonas daejeonensis sp. nov., isolated from compost.</title>
        <authorList>
            <person name="Jeon C.O."/>
        </authorList>
    </citation>
    <scope>NUCLEOTIDE SEQUENCE [LARGE SCALE GENOMIC DNA]</scope>
    <source>
        <strain evidence="2 3">R29</strain>
    </source>
</reference>
<dbReference type="EMBL" id="SMDR01000003">
    <property type="protein sequence ID" value="TNJ33193.1"/>
    <property type="molecule type" value="Genomic_DNA"/>
</dbReference>
<gene>
    <name evidence="2" type="ORF">E1B00_12905</name>
</gene>
<feature type="signal peptide" evidence="1">
    <location>
        <begin position="1"/>
        <end position="23"/>
    </location>
</feature>
<sequence length="221" mass="24011">MPRCLPFLALTCLLALSAQSAAAKEHRLAYAEQLKPLLALSDPQFHRLQSLVLLRQSNTDHACPGATIRLVDGGKVRPLVIAADGRVAMPIEQGLADRGAQLWLQKPDSAPPCQMFANVTAKLPAGLEWRYRDLVELREQLQAFLKRSAGGLSLFAPDLRGLLVRFEGDTAARLVIHAAAGDITLRPTDSELRLPIDEKLSRENPAVSLSAPASAIDAWLD</sequence>
<feature type="chain" id="PRO_5022731033" evidence="1">
    <location>
        <begin position="24"/>
        <end position="221"/>
    </location>
</feature>
<evidence type="ECO:0000313" key="2">
    <source>
        <dbReference type="EMBL" id="TNJ33193.1"/>
    </source>
</evidence>
<name>A0A5C4RPK7_9GAMM</name>
<protein>
    <submittedName>
        <fullName evidence="2">DUF2987 domain-containing protein</fullName>
    </submittedName>
</protein>
<dbReference type="RefSeq" id="WP_139449424.1">
    <property type="nucleotide sequence ID" value="NZ_SMDR01000003.1"/>
</dbReference>
<accession>A0A5C4RPK7</accession>
<comment type="caution">
    <text evidence="2">The sequence shown here is derived from an EMBL/GenBank/DDBJ whole genome shotgun (WGS) entry which is preliminary data.</text>
</comment>
<organism evidence="2 3">
    <name type="scientific">Arenimonas terrae</name>
    <dbReference type="NCBI Taxonomy" id="2546226"/>
    <lineage>
        <taxon>Bacteria</taxon>
        <taxon>Pseudomonadati</taxon>
        <taxon>Pseudomonadota</taxon>
        <taxon>Gammaproteobacteria</taxon>
        <taxon>Lysobacterales</taxon>
        <taxon>Lysobacteraceae</taxon>
        <taxon>Arenimonas</taxon>
    </lineage>
</organism>
<dbReference type="AlphaFoldDB" id="A0A5C4RPK7"/>
<dbReference type="InterPro" id="IPR021370">
    <property type="entry name" value="DUF2987"/>
</dbReference>
<proteinExistence type="predicted"/>
<dbReference type="OrthoDB" id="6213930at2"/>
<evidence type="ECO:0000256" key="1">
    <source>
        <dbReference type="SAM" id="SignalP"/>
    </source>
</evidence>